<proteinExistence type="predicted"/>
<dbReference type="Proteomes" id="UP000077755">
    <property type="component" value="Chromosome 7"/>
</dbReference>
<reference evidence="2" key="1">
    <citation type="journal article" date="2016" name="Nat. Genet.">
        <title>A high-quality carrot genome assembly provides new insights into carotenoid accumulation and asterid genome evolution.</title>
        <authorList>
            <person name="Iorizzo M."/>
            <person name="Ellison S."/>
            <person name="Senalik D."/>
            <person name="Zeng P."/>
            <person name="Satapoomin P."/>
            <person name="Huang J."/>
            <person name="Bowman M."/>
            <person name="Iovene M."/>
            <person name="Sanseverino W."/>
            <person name="Cavagnaro P."/>
            <person name="Yildiz M."/>
            <person name="Macko-Podgorni A."/>
            <person name="Moranska E."/>
            <person name="Grzebelus E."/>
            <person name="Grzebelus D."/>
            <person name="Ashrafi H."/>
            <person name="Zheng Z."/>
            <person name="Cheng S."/>
            <person name="Spooner D."/>
            <person name="Van Deynze A."/>
            <person name="Simon P."/>
        </authorList>
    </citation>
    <scope>NUCLEOTIDE SEQUENCE</scope>
    <source>
        <tissue evidence="2">Leaf</tissue>
    </source>
</reference>
<evidence type="ECO:0000256" key="1">
    <source>
        <dbReference type="SAM" id="MobiDB-lite"/>
    </source>
</evidence>
<dbReference type="EMBL" id="CP093349">
    <property type="protein sequence ID" value="WOH07793.1"/>
    <property type="molecule type" value="Genomic_DNA"/>
</dbReference>
<dbReference type="Gramene" id="KZM86603">
    <property type="protein sequence ID" value="KZM86603"/>
    <property type="gene ID" value="DCAR_023737"/>
</dbReference>
<evidence type="ECO:0000313" key="3">
    <source>
        <dbReference type="Proteomes" id="UP000077755"/>
    </source>
</evidence>
<reference evidence="2" key="2">
    <citation type="submission" date="2022-03" db="EMBL/GenBank/DDBJ databases">
        <title>Draft title - Genomic analysis of global carrot germplasm unveils the trajectory of domestication and the origin of high carotenoid orange carrot.</title>
        <authorList>
            <person name="Iorizzo M."/>
            <person name="Ellison S."/>
            <person name="Senalik D."/>
            <person name="Macko-Podgorni A."/>
            <person name="Grzebelus D."/>
            <person name="Bostan H."/>
            <person name="Rolling W."/>
            <person name="Curaba J."/>
            <person name="Simon P."/>
        </authorList>
    </citation>
    <scope>NUCLEOTIDE SEQUENCE</scope>
    <source>
        <tissue evidence="2">Leaf</tissue>
    </source>
</reference>
<dbReference type="AlphaFoldDB" id="A0A161X2K2"/>
<sequence>MAYFSSLKALSTEYCSTADSESFADSESGWTNYIGDRADDGTESDDSMTSDARSSSPRPASRRFHRYNQHSDDDQVQDKLRGQATSSVSKKMQQFQKVVSKKSMKHPCNSASNINKQANHDDDQEEEAGEQLIRYQQSYRTTVGSTTDA</sequence>
<feature type="compositionally biased region" description="Basic and acidic residues" evidence="1">
    <location>
        <begin position="69"/>
        <end position="81"/>
    </location>
</feature>
<feature type="compositionally biased region" description="Polar residues" evidence="1">
    <location>
        <begin position="134"/>
        <end position="149"/>
    </location>
</feature>
<feature type="compositionally biased region" description="Polar residues" evidence="1">
    <location>
        <begin position="83"/>
        <end position="97"/>
    </location>
</feature>
<accession>A0A161X2K2</accession>
<evidence type="ECO:0000313" key="2">
    <source>
        <dbReference type="EMBL" id="WOH07793.1"/>
    </source>
</evidence>
<name>A0A161X2K2_DAUCS</name>
<feature type="compositionally biased region" description="Polar residues" evidence="1">
    <location>
        <begin position="20"/>
        <end position="31"/>
    </location>
</feature>
<feature type="region of interest" description="Disordered" evidence="1">
    <location>
        <begin position="20"/>
        <end position="149"/>
    </location>
</feature>
<keyword evidence="3" id="KW-1185">Reference proteome</keyword>
<organism evidence="2 3">
    <name type="scientific">Daucus carota subsp. sativus</name>
    <name type="common">Carrot</name>
    <dbReference type="NCBI Taxonomy" id="79200"/>
    <lineage>
        <taxon>Eukaryota</taxon>
        <taxon>Viridiplantae</taxon>
        <taxon>Streptophyta</taxon>
        <taxon>Embryophyta</taxon>
        <taxon>Tracheophyta</taxon>
        <taxon>Spermatophyta</taxon>
        <taxon>Magnoliopsida</taxon>
        <taxon>eudicotyledons</taxon>
        <taxon>Gunneridae</taxon>
        <taxon>Pentapetalae</taxon>
        <taxon>asterids</taxon>
        <taxon>campanulids</taxon>
        <taxon>Apiales</taxon>
        <taxon>Apiaceae</taxon>
        <taxon>Apioideae</taxon>
        <taxon>Scandiceae</taxon>
        <taxon>Daucinae</taxon>
        <taxon>Daucus</taxon>
        <taxon>Daucus sect. Daucus</taxon>
    </lineage>
</organism>
<protein>
    <submittedName>
        <fullName evidence="2">Uncharacterized protein</fullName>
    </submittedName>
</protein>
<gene>
    <name evidence="2" type="ORF">DCAR_0727227</name>
</gene>